<dbReference type="EMBL" id="MLAW01000002">
    <property type="protein sequence ID" value="OJJ27297.1"/>
    <property type="molecule type" value="Genomic_DNA"/>
</dbReference>
<dbReference type="Proteomes" id="UP000183940">
    <property type="component" value="Unassembled WGS sequence"/>
</dbReference>
<keyword evidence="1" id="KW-1133">Transmembrane helix</keyword>
<dbReference type="NCBIfam" id="TIGR02532">
    <property type="entry name" value="IV_pilin_GFxxxE"/>
    <property type="match status" value="1"/>
</dbReference>
<name>A0A1L9QXH6_9CYAN</name>
<reference evidence="2" key="1">
    <citation type="submission" date="2016-10" db="EMBL/GenBank/DDBJ databases">
        <title>CRISPR-Cas defence system in Roseofilum reptotaenium: evidence of a bacteriophage-cyanobacterium arms race in the coral black band disease.</title>
        <authorList>
            <person name="Buerger P."/>
            <person name="Wood-Charlson E.M."/>
            <person name="Weynberg K.D."/>
            <person name="Willis B."/>
            <person name="Van Oppen M.J."/>
        </authorList>
    </citation>
    <scope>NUCLEOTIDE SEQUENCE [LARGE SCALE GENOMIC DNA]</scope>
    <source>
        <strain evidence="2">AO1-A</strain>
    </source>
</reference>
<sequence length="261" mass="28075">MKPIFQKPKNHSFPPQSESGFTLIESLVAVVILTIMLVGIAPVIVLATATRIQARRVELATQAARFYIDGVRAGSLPAPNSVVELKEAVDPATRKFISKREDFAKTVAPAQSSFPATCPFDLQPTDTETQNGYCKEIKLTEAKEASATNVSLYCFDGDDQAGCQASSPNDFIVQAYRSVTDKTQATAQGQLDRGYLLGIRVYRADAFKDTGTLLTLHADGAQQRSSGASLNLKAPLLEMTTEIQGSSDNTVNFTTRYGGGG</sequence>
<feature type="transmembrane region" description="Helical" evidence="1">
    <location>
        <begin position="20"/>
        <end position="46"/>
    </location>
</feature>
<dbReference type="NCBIfam" id="NF038303">
    <property type="entry name" value="EPS_HpsB"/>
    <property type="match status" value="1"/>
</dbReference>
<organism evidence="2 3">
    <name type="scientific">Roseofilum reptotaenium AO1-A</name>
    <dbReference type="NCBI Taxonomy" id="1925591"/>
    <lineage>
        <taxon>Bacteria</taxon>
        <taxon>Bacillati</taxon>
        <taxon>Cyanobacteriota</taxon>
        <taxon>Cyanophyceae</taxon>
        <taxon>Desertifilales</taxon>
        <taxon>Desertifilaceae</taxon>
        <taxon>Roseofilum</taxon>
    </lineage>
</organism>
<keyword evidence="1" id="KW-0472">Membrane</keyword>
<dbReference type="Pfam" id="PF07963">
    <property type="entry name" value="N_methyl"/>
    <property type="match status" value="1"/>
</dbReference>
<evidence type="ECO:0000313" key="2">
    <source>
        <dbReference type="EMBL" id="OJJ27297.1"/>
    </source>
</evidence>
<keyword evidence="3" id="KW-1185">Reference proteome</keyword>
<evidence type="ECO:0008006" key="4">
    <source>
        <dbReference type="Google" id="ProtNLM"/>
    </source>
</evidence>
<comment type="caution">
    <text evidence="2">The sequence shown here is derived from an EMBL/GenBank/DDBJ whole genome shotgun (WGS) entry which is preliminary data.</text>
</comment>
<dbReference type="STRING" id="1925591.BI308_02090"/>
<accession>A0A1L9QXH6</accession>
<proteinExistence type="predicted"/>
<protein>
    <recommendedName>
        <fullName evidence="4">Prepilin-type N-terminal cleavage/methylation domain-containing protein</fullName>
    </recommendedName>
</protein>
<dbReference type="InterPro" id="IPR012902">
    <property type="entry name" value="N_methyl_site"/>
</dbReference>
<dbReference type="PROSITE" id="PS00409">
    <property type="entry name" value="PROKAR_NTER_METHYL"/>
    <property type="match status" value="1"/>
</dbReference>
<keyword evidence="1" id="KW-0812">Transmembrane</keyword>
<evidence type="ECO:0000256" key="1">
    <source>
        <dbReference type="SAM" id="Phobius"/>
    </source>
</evidence>
<evidence type="ECO:0000313" key="3">
    <source>
        <dbReference type="Proteomes" id="UP000183940"/>
    </source>
</evidence>
<dbReference type="AlphaFoldDB" id="A0A1L9QXH6"/>
<gene>
    <name evidence="2" type="ORF">BI308_02090</name>
</gene>